<reference evidence="2 3" key="1">
    <citation type="submission" date="2019-02" db="EMBL/GenBank/DDBJ databases">
        <title>Deep-cultivation of Planctomycetes and their phenomic and genomic characterization uncovers novel biology.</title>
        <authorList>
            <person name="Wiegand S."/>
            <person name="Jogler M."/>
            <person name="Boedeker C."/>
            <person name="Pinto D."/>
            <person name="Vollmers J."/>
            <person name="Rivas-Marin E."/>
            <person name="Kohn T."/>
            <person name="Peeters S.H."/>
            <person name="Heuer A."/>
            <person name="Rast P."/>
            <person name="Oberbeckmann S."/>
            <person name="Bunk B."/>
            <person name="Jeske O."/>
            <person name="Meyerdierks A."/>
            <person name="Storesund J.E."/>
            <person name="Kallscheuer N."/>
            <person name="Luecker S."/>
            <person name="Lage O.M."/>
            <person name="Pohl T."/>
            <person name="Merkel B.J."/>
            <person name="Hornburger P."/>
            <person name="Mueller R.-W."/>
            <person name="Bruemmer F."/>
            <person name="Labrenz M."/>
            <person name="Spormann A.M."/>
            <person name="Op den Camp H."/>
            <person name="Overmann J."/>
            <person name="Amann R."/>
            <person name="Jetten M.S.M."/>
            <person name="Mascher T."/>
            <person name="Medema M.H."/>
            <person name="Devos D.P."/>
            <person name="Kaster A.-K."/>
            <person name="Ovreas L."/>
            <person name="Rohde M."/>
            <person name="Galperin M.Y."/>
            <person name="Jogler C."/>
        </authorList>
    </citation>
    <scope>NUCLEOTIDE SEQUENCE [LARGE SCALE GENOMIC DNA]</scope>
    <source>
        <strain evidence="2 3">Poly24</strain>
    </source>
</reference>
<evidence type="ECO:0000313" key="2">
    <source>
        <dbReference type="EMBL" id="QDV69370.1"/>
    </source>
</evidence>
<evidence type="ECO:0000259" key="1">
    <source>
        <dbReference type="PROSITE" id="PS51186"/>
    </source>
</evidence>
<dbReference type="InterPro" id="IPR000182">
    <property type="entry name" value="GNAT_dom"/>
</dbReference>
<keyword evidence="3" id="KW-1185">Reference proteome</keyword>
<protein>
    <submittedName>
        <fullName evidence="2">Acetyltransferase (GNAT) family protein</fullName>
    </submittedName>
</protein>
<proteinExistence type="predicted"/>
<dbReference type="PROSITE" id="PS51186">
    <property type="entry name" value="GNAT"/>
    <property type="match status" value="1"/>
</dbReference>
<name>A0A518JUZ5_9BACT</name>
<dbReference type="EMBL" id="CP036348">
    <property type="protein sequence ID" value="QDV69370.1"/>
    <property type="molecule type" value="Genomic_DNA"/>
</dbReference>
<gene>
    <name evidence="2" type="ORF">Poly24_30850</name>
</gene>
<evidence type="ECO:0000313" key="3">
    <source>
        <dbReference type="Proteomes" id="UP000315082"/>
    </source>
</evidence>
<sequence>MQRACLEDIPNLVKMMEMFYAESNFRLDTAAAAAAFRNLLDNESWGDVWRIDDNHQTAGYAVTTYRFAMEFGGSIACIDDLYVMPTFRNRGLGRMAVHEIREHCTRNGFRGLCVEVDRDNQAAMNIYRAIGLVPQAGRRMLALPLSKALHQGEFNSPPAAN</sequence>
<dbReference type="Pfam" id="PF00583">
    <property type="entry name" value="Acetyltransf_1"/>
    <property type="match status" value="1"/>
</dbReference>
<dbReference type="RefSeq" id="WP_145096762.1">
    <property type="nucleotide sequence ID" value="NZ_CP036348.1"/>
</dbReference>
<dbReference type="OrthoDB" id="9792929at2"/>
<dbReference type="Proteomes" id="UP000315082">
    <property type="component" value="Chromosome"/>
</dbReference>
<accession>A0A518JUZ5</accession>
<dbReference type="CDD" id="cd04301">
    <property type="entry name" value="NAT_SF"/>
    <property type="match status" value="1"/>
</dbReference>
<organism evidence="2 3">
    <name type="scientific">Rosistilla carotiformis</name>
    <dbReference type="NCBI Taxonomy" id="2528017"/>
    <lineage>
        <taxon>Bacteria</taxon>
        <taxon>Pseudomonadati</taxon>
        <taxon>Planctomycetota</taxon>
        <taxon>Planctomycetia</taxon>
        <taxon>Pirellulales</taxon>
        <taxon>Pirellulaceae</taxon>
        <taxon>Rosistilla</taxon>
    </lineage>
</organism>
<dbReference type="SUPFAM" id="SSF55729">
    <property type="entry name" value="Acyl-CoA N-acyltransferases (Nat)"/>
    <property type="match status" value="1"/>
</dbReference>
<dbReference type="KEGG" id="rcf:Poly24_30850"/>
<dbReference type="InterPro" id="IPR016181">
    <property type="entry name" value="Acyl_CoA_acyltransferase"/>
</dbReference>
<keyword evidence="2" id="KW-0808">Transferase</keyword>
<dbReference type="Gene3D" id="3.40.630.30">
    <property type="match status" value="1"/>
</dbReference>
<dbReference type="AlphaFoldDB" id="A0A518JUZ5"/>
<feature type="domain" description="N-acetyltransferase" evidence="1">
    <location>
        <begin position="1"/>
        <end position="150"/>
    </location>
</feature>
<dbReference type="GO" id="GO:0016747">
    <property type="term" value="F:acyltransferase activity, transferring groups other than amino-acyl groups"/>
    <property type="evidence" value="ECO:0007669"/>
    <property type="project" value="InterPro"/>
</dbReference>